<evidence type="ECO:0000259" key="7">
    <source>
        <dbReference type="Pfam" id="PF00155"/>
    </source>
</evidence>
<dbReference type="GO" id="GO:0006520">
    <property type="term" value="P:amino acid metabolic process"/>
    <property type="evidence" value="ECO:0007669"/>
    <property type="project" value="InterPro"/>
</dbReference>
<sequence>MEHLLNPRVKDIEISGIRTFSNLVSSYEDVVSLTIGQPDFYTPHHVKTAAKAAIDENFTSYTHNAGFLELRQAIQHYIKKKVNLDYDAASEIIVTTGASQAIDAAFRTILTEGDEVILPGPVYPGYEPIIRMCGGTPVHIDTTNAGFKLNAKLIEDALTEKTKCVVLPYPSNPTGVTLSDEELKEIAQLLEGKDIFILSDEIYSELTFDRPHHSIASFLKEQTIVINGLSKSHSMTGWRIGFLFASAPIAKHVLKVHQYNVSCASAISQKAALEAVTNGVDDALIMREQYKKRLDYVYDRLISMGLPVIKPSGAFYIFPSIESFGMSSFDFCMELLESTRLAVVPGSAFSPLGEGYVRLSYAYSLETLKEGLDRLEQFILEKRSIHSTDG</sequence>
<evidence type="ECO:0000256" key="3">
    <source>
        <dbReference type="ARBA" id="ARBA00022576"/>
    </source>
</evidence>
<dbReference type="OrthoDB" id="9802328at2"/>
<name>A0A081L6G3_9BACI</name>
<dbReference type="PANTHER" id="PTHR46383:SF4">
    <property type="entry name" value="AMINOTRANSFERASE"/>
    <property type="match status" value="1"/>
</dbReference>
<dbReference type="GO" id="GO:0030170">
    <property type="term" value="F:pyridoxal phosphate binding"/>
    <property type="evidence" value="ECO:0007669"/>
    <property type="project" value="InterPro"/>
</dbReference>
<keyword evidence="3 6" id="KW-0032">Aminotransferase</keyword>
<dbReference type="Pfam" id="PF00155">
    <property type="entry name" value="Aminotran_1_2"/>
    <property type="match status" value="1"/>
</dbReference>
<dbReference type="Gene3D" id="3.90.1150.10">
    <property type="entry name" value="Aspartate Aminotransferase, domain 1"/>
    <property type="match status" value="1"/>
</dbReference>
<evidence type="ECO:0000313" key="8">
    <source>
        <dbReference type="EMBL" id="KEP24839.1"/>
    </source>
</evidence>
<evidence type="ECO:0000256" key="1">
    <source>
        <dbReference type="ARBA" id="ARBA00001933"/>
    </source>
</evidence>
<evidence type="ECO:0000256" key="2">
    <source>
        <dbReference type="ARBA" id="ARBA00007441"/>
    </source>
</evidence>
<dbReference type="CDD" id="cd00609">
    <property type="entry name" value="AAT_like"/>
    <property type="match status" value="1"/>
</dbReference>
<protein>
    <recommendedName>
        <fullName evidence="6">Aminotransferase</fullName>
        <ecNumber evidence="6">2.6.1.-</ecNumber>
    </recommendedName>
</protein>
<dbReference type="AlphaFoldDB" id="A0A081L6G3"/>
<dbReference type="InterPro" id="IPR015422">
    <property type="entry name" value="PyrdxlP-dep_Trfase_small"/>
</dbReference>
<dbReference type="InterPro" id="IPR004838">
    <property type="entry name" value="NHTrfase_class1_PyrdxlP-BS"/>
</dbReference>
<proteinExistence type="inferred from homology"/>
<comment type="caution">
    <text evidence="8">The sequence shown here is derived from an EMBL/GenBank/DDBJ whole genome shotgun (WGS) entry which is preliminary data.</text>
</comment>
<evidence type="ECO:0000256" key="5">
    <source>
        <dbReference type="ARBA" id="ARBA00022898"/>
    </source>
</evidence>
<feature type="domain" description="Aminotransferase class I/classII large" evidence="7">
    <location>
        <begin position="29"/>
        <end position="375"/>
    </location>
</feature>
<dbReference type="GO" id="GO:0008483">
    <property type="term" value="F:transaminase activity"/>
    <property type="evidence" value="ECO:0007669"/>
    <property type="project" value="UniProtKB-KW"/>
</dbReference>
<reference evidence="8 9" key="1">
    <citation type="submission" date="2012-09" db="EMBL/GenBank/DDBJ databases">
        <title>Genome Sequence of Bacillus sp. DW5-4.</title>
        <authorList>
            <person name="Lai Q."/>
            <person name="Liu Y."/>
            <person name="Shao Z."/>
        </authorList>
    </citation>
    <scope>NUCLEOTIDE SEQUENCE [LARGE SCALE GENOMIC DNA]</scope>
    <source>
        <strain evidence="8 9">DW5-4</strain>
    </source>
</reference>
<comment type="cofactor">
    <cofactor evidence="1 6">
        <name>pyridoxal 5'-phosphate</name>
        <dbReference type="ChEBI" id="CHEBI:597326"/>
    </cofactor>
</comment>
<evidence type="ECO:0000313" key="9">
    <source>
        <dbReference type="Proteomes" id="UP000028091"/>
    </source>
</evidence>
<dbReference type="PANTHER" id="PTHR46383">
    <property type="entry name" value="ASPARTATE AMINOTRANSFERASE"/>
    <property type="match status" value="1"/>
</dbReference>
<gene>
    <name evidence="8" type="ORF">BA70_14930</name>
</gene>
<dbReference type="RefSeq" id="WP_034325155.1">
    <property type="nucleotide sequence ID" value="NZ_JOTP01000045.1"/>
</dbReference>
<dbReference type="eggNOG" id="COG0436">
    <property type="taxonomic scope" value="Bacteria"/>
</dbReference>
<dbReference type="PROSITE" id="PS00105">
    <property type="entry name" value="AA_TRANSFER_CLASS_1"/>
    <property type="match status" value="1"/>
</dbReference>
<dbReference type="EC" id="2.6.1.-" evidence="6"/>
<keyword evidence="9" id="KW-1185">Reference proteome</keyword>
<dbReference type="InterPro" id="IPR015421">
    <property type="entry name" value="PyrdxlP-dep_Trfase_major"/>
</dbReference>
<dbReference type="InterPro" id="IPR015424">
    <property type="entry name" value="PyrdxlP-dep_Trfase"/>
</dbReference>
<dbReference type="EMBL" id="JOTP01000045">
    <property type="protein sequence ID" value="KEP24839.1"/>
    <property type="molecule type" value="Genomic_DNA"/>
</dbReference>
<dbReference type="NCBIfam" id="NF005817">
    <property type="entry name" value="PRK07683.1"/>
    <property type="match status" value="1"/>
</dbReference>
<dbReference type="Proteomes" id="UP000028091">
    <property type="component" value="Unassembled WGS sequence"/>
</dbReference>
<evidence type="ECO:0000256" key="6">
    <source>
        <dbReference type="RuleBase" id="RU000481"/>
    </source>
</evidence>
<comment type="similarity">
    <text evidence="2 6">Belongs to the class-I pyridoxal-phosphate-dependent aminotransferase family.</text>
</comment>
<organism evidence="8 9">
    <name type="scientific">Bacillus zhangzhouensis</name>
    <dbReference type="NCBI Taxonomy" id="1178540"/>
    <lineage>
        <taxon>Bacteria</taxon>
        <taxon>Bacillati</taxon>
        <taxon>Bacillota</taxon>
        <taxon>Bacilli</taxon>
        <taxon>Bacillales</taxon>
        <taxon>Bacillaceae</taxon>
        <taxon>Bacillus</taxon>
    </lineage>
</organism>
<keyword evidence="4 6" id="KW-0808">Transferase</keyword>
<keyword evidence="5" id="KW-0663">Pyridoxal phosphate</keyword>
<dbReference type="InterPro" id="IPR004839">
    <property type="entry name" value="Aminotransferase_I/II_large"/>
</dbReference>
<dbReference type="FunFam" id="3.40.640.10:FF:000033">
    <property type="entry name" value="Aspartate aminotransferase"/>
    <property type="match status" value="1"/>
</dbReference>
<evidence type="ECO:0000256" key="4">
    <source>
        <dbReference type="ARBA" id="ARBA00022679"/>
    </source>
</evidence>
<dbReference type="Gene3D" id="3.40.640.10">
    <property type="entry name" value="Type I PLP-dependent aspartate aminotransferase-like (Major domain)"/>
    <property type="match status" value="1"/>
</dbReference>
<dbReference type="InterPro" id="IPR050596">
    <property type="entry name" value="AspAT/PAT-like"/>
</dbReference>
<dbReference type="SUPFAM" id="SSF53383">
    <property type="entry name" value="PLP-dependent transferases"/>
    <property type="match status" value="1"/>
</dbReference>
<accession>A0A081L6G3</accession>